<dbReference type="EMBL" id="MU827820">
    <property type="protein sequence ID" value="KAJ7322044.1"/>
    <property type="molecule type" value="Genomic_DNA"/>
</dbReference>
<feature type="compositionally biased region" description="Polar residues" evidence="1">
    <location>
        <begin position="107"/>
        <end position="116"/>
    </location>
</feature>
<evidence type="ECO:0000313" key="2">
    <source>
        <dbReference type="EMBL" id="KAJ7322044.1"/>
    </source>
</evidence>
<name>A0A9X0CCY7_9CNID</name>
<protein>
    <submittedName>
        <fullName evidence="2">Uncharacterized protein</fullName>
    </submittedName>
</protein>
<keyword evidence="3" id="KW-1185">Reference proteome</keyword>
<evidence type="ECO:0000256" key="1">
    <source>
        <dbReference type="SAM" id="MobiDB-lite"/>
    </source>
</evidence>
<dbReference type="OrthoDB" id="5972707at2759"/>
<feature type="region of interest" description="Disordered" evidence="1">
    <location>
        <begin position="85"/>
        <end position="121"/>
    </location>
</feature>
<proteinExistence type="predicted"/>
<dbReference type="AlphaFoldDB" id="A0A9X0CCY7"/>
<comment type="caution">
    <text evidence="2">The sequence shown here is derived from an EMBL/GenBank/DDBJ whole genome shotgun (WGS) entry which is preliminary data.</text>
</comment>
<gene>
    <name evidence="2" type="ORF">OS493_033207</name>
</gene>
<sequence length="271" mass="30880">MALKFVAAKSLISERCKRRAKRILTCRSPAAVGRHTTTTCMKKWKRTLLPSARACPNCRAAFPLPASPEEVATLHGFMQQCQEIKDHKTRSTTPWQSTRLHHHSLETSRPSSSRPVSQGGLVDSLPDSLMASFQEDPEDFVGYLPSKAVKGSAKRLFQYNSEGSRTVHKNENGAFYANVKISKGYRKDYIPESEVYELTRYYNTSKFNPEFSRTIATVKAITDKELKPFYLVLYKWAAGERKEFFLPRHGNAKKSRLHRHIFAKTLAHLQS</sequence>
<organism evidence="2 3">
    <name type="scientific">Desmophyllum pertusum</name>
    <dbReference type="NCBI Taxonomy" id="174260"/>
    <lineage>
        <taxon>Eukaryota</taxon>
        <taxon>Metazoa</taxon>
        <taxon>Cnidaria</taxon>
        <taxon>Anthozoa</taxon>
        <taxon>Hexacorallia</taxon>
        <taxon>Scleractinia</taxon>
        <taxon>Caryophylliina</taxon>
        <taxon>Caryophylliidae</taxon>
        <taxon>Desmophyllum</taxon>
    </lineage>
</organism>
<evidence type="ECO:0000313" key="3">
    <source>
        <dbReference type="Proteomes" id="UP001163046"/>
    </source>
</evidence>
<dbReference type="Proteomes" id="UP001163046">
    <property type="component" value="Unassembled WGS sequence"/>
</dbReference>
<accession>A0A9X0CCY7</accession>
<reference evidence="2" key="1">
    <citation type="submission" date="2023-01" db="EMBL/GenBank/DDBJ databases">
        <title>Genome assembly of the deep-sea coral Lophelia pertusa.</title>
        <authorList>
            <person name="Herrera S."/>
            <person name="Cordes E."/>
        </authorList>
    </citation>
    <scope>NUCLEOTIDE SEQUENCE</scope>
    <source>
        <strain evidence="2">USNM1676648</strain>
        <tissue evidence="2">Polyp</tissue>
    </source>
</reference>